<gene>
    <name evidence="2" type="ORF">ACEG43_05545</name>
</gene>
<accession>A0ABV4SFA5</accession>
<dbReference type="Proteomes" id="UP001571476">
    <property type="component" value="Unassembled WGS sequence"/>
</dbReference>
<proteinExistence type="predicted"/>
<evidence type="ECO:0000256" key="1">
    <source>
        <dbReference type="SAM" id="MobiDB-lite"/>
    </source>
</evidence>
<name>A0ABV4SFA5_9ACTN</name>
<organism evidence="2 3">
    <name type="scientific">Streptomyces aureus</name>
    <dbReference type="NCBI Taxonomy" id="193461"/>
    <lineage>
        <taxon>Bacteria</taxon>
        <taxon>Bacillati</taxon>
        <taxon>Actinomycetota</taxon>
        <taxon>Actinomycetes</taxon>
        <taxon>Kitasatosporales</taxon>
        <taxon>Streptomycetaceae</taxon>
        <taxon>Streptomyces</taxon>
    </lineage>
</organism>
<protein>
    <submittedName>
        <fullName evidence="2">Uncharacterized protein</fullName>
    </submittedName>
</protein>
<reference evidence="2 3" key="1">
    <citation type="submission" date="2024-08" db="EMBL/GenBank/DDBJ databases">
        <title>Genome sequence of Streptomyces aureus CACIA-1.46HGO.</title>
        <authorList>
            <person name="Evangelista-Martinez Z."/>
        </authorList>
    </citation>
    <scope>NUCLEOTIDE SEQUENCE [LARGE SCALE GENOMIC DNA]</scope>
    <source>
        <strain evidence="2 3">CACIA-1.46HGO</strain>
    </source>
</reference>
<evidence type="ECO:0000313" key="3">
    <source>
        <dbReference type="Proteomes" id="UP001571476"/>
    </source>
</evidence>
<keyword evidence="3" id="KW-1185">Reference proteome</keyword>
<dbReference type="RefSeq" id="WP_372561627.1">
    <property type="nucleotide sequence ID" value="NZ_JBGOSP010000002.1"/>
</dbReference>
<comment type="caution">
    <text evidence="2">The sequence shown here is derived from an EMBL/GenBank/DDBJ whole genome shotgun (WGS) entry which is preliminary data.</text>
</comment>
<feature type="region of interest" description="Disordered" evidence="1">
    <location>
        <begin position="111"/>
        <end position="148"/>
    </location>
</feature>
<sequence length="148" mass="15623">MTRRLIQEAVEHADAEDRPDFYGPLAPAFATLGDLDRLVQHLATLHRDGRKRALLTPAASASRARLSPSSTTSRTAAYCLALAAAVTSPPPVGLVKRSLAHGFAEDVIAPLTARPEPGVPARDRSSTRGDPAARRTGGTVHDQATGKL</sequence>
<evidence type="ECO:0000313" key="2">
    <source>
        <dbReference type="EMBL" id="MFA3835648.1"/>
    </source>
</evidence>
<dbReference type="EMBL" id="JBGOSP010000002">
    <property type="protein sequence ID" value="MFA3835648.1"/>
    <property type="molecule type" value="Genomic_DNA"/>
</dbReference>
<feature type="compositionally biased region" description="Basic and acidic residues" evidence="1">
    <location>
        <begin position="121"/>
        <end position="133"/>
    </location>
</feature>